<evidence type="ECO:0000256" key="15">
    <source>
        <dbReference type="SAM" id="Phobius"/>
    </source>
</evidence>
<comment type="subcellular location">
    <subcellularLocation>
        <location evidence="1">Cell membrane</location>
        <topology evidence="1">Single-pass type I membrane protein</topology>
    </subcellularLocation>
</comment>
<keyword evidence="6 15" id="KW-0812">Transmembrane</keyword>
<evidence type="ECO:0000256" key="11">
    <source>
        <dbReference type="ARBA" id="ARBA00023136"/>
    </source>
</evidence>
<evidence type="ECO:0000256" key="16">
    <source>
        <dbReference type="SAM" id="SignalP"/>
    </source>
</evidence>
<evidence type="ECO:0000256" key="13">
    <source>
        <dbReference type="ARBA" id="ARBA00023180"/>
    </source>
</evidence>
<protein>
    <recommendedName>
        <fullName evidence="17">LRRCT domain-containing protein</fullName>
    </recommendedName>
</protein>
<keyword evidence="13" id="KW-0325">Glycoprotein</keyword>
<evidence type="ECO:0000313" key="18">
    <source>
        <dbReference type="EMBL" id="OCU02453.1"/>
    </source>
</evidence>
<feature type="chain" id="PRO_5036971949" description="LRRCT domain-containing protein" evidence="16">
    <location>
        <begin position="19"/>
        <end position="709"/>
    </location>
</feature>
<dbReference type="Gene3D" id="3.80.10.10">
    <property type="entry name" value="Ribonuclease Inhibitor"/>
    <property type="match status" value="1"/>
</dbReference>
<comment type="similarity">
    <text evidence="2">Belongs to the Toll-like receptor family.</text>
</comment>
<evidence type="ECO:0000256" key="3">
    <source>
        <dbReference type="ARBA" id="ARBA00022475"/>
    </source>
</evidence>
<evidence type="ECO:0000259" key="17">
    <source>
        <dbReference type="SMART" id="SM00082"/>
    </source>
</evidence>
<dbReference type="AlphaFoldDB" id="A0A974I550"/>
<evidence type="ECO:0000256" key="12">
    <source>
        <dbReference type="ARBA" id="ARBA00023170"/>
    </source>
</evidence>
<sequence>MALPLCCFLLLILHSALSQEISVAAQIKCAELIANISYSCDGLGLSNIPNTIPPSTEVLDFSFNSLFALYRTTFMQLKRISHLDLTRWLKSAKRLNKIWGRLANFKGRATRTFLARSDTLRQTACDKSHATEIRCNINMIYEDVFQINIHLNTLILIGNPILYIAENIFDGPLALKHLFLQQTSLSNVSFIPLENLQHLETLSFGNNFISSLQLPSNFPTKNLRVLDFQSNYIAKVLATDVEVLKQSNNLSLILKANNIEYIEPNSFSSVNLFSLDLKGNPGDLKNLLEGLHGLTTQILGVGGFDDRDPPSDVEGSTLQGLCNTTISEVNFQFRSFNPLQSAFSCLTKIQKLDLTGANLESLPALNSPIVLTELILNQNKLNNLSDISPSNFPELTSLHINSNKKTIILGDGYLKKLTKLQYLDLSHNVLDSSTCCRNQLTGLSNLRYFNVSYNTLQLLDEIAFLENDKLESLDFSNTHLTVHGPGSPFRNLKLLRYLNLSRTNLNISNESLLKGLESLIFLNMEKTSFSMDIIPNNNIFLQALQLEVLILSSCNLISIEDQAFHKLVKLQYVDLRNNKLTAFSSNAFGDLSHIHLNFAFNNISDVDSHSVDHMSGTSIVNLSHNPIKCTCFNLRFLEWYKRNENIFEDKVNTLCGYPKALEGTKLSALRLSCGLSAFWIFVIILGTLLIALGVVFGVRWCRRNVYYGI</sequence>
<keyword evidence="4" id="KW-0399">Innate immunity</keyword>
<dbReference type="Proteomes" id="UP000694892">
    <property type="component" value="Chromosome 1L"/>
</dbReference>
<dbReference type="GO" id="GO:0046696">
    <property type="term" value="C:lipopolysaccharide receptor complex"/>
    <property type="evidence" value="ECO:0007669"/>
    <property type="project" value="TreeGrafter"/>
</dbReference>
<dbReference type="GO" id="GO:0001875">
    <property type="term" value="F:lipopolysaccharide immune receptor activity"/>
    <property type="evidence" value="ECO:0007669"/>
    <property type="project" value="TreeGrafter"/>
</dbReference>
<dbReference type="GO" id="GO:0001530">
    <property type="term" value="F:lipopolysaccharide binding"/>
    <property type="evidence" value="ECO:0007669"/>
    <property type="project" value="TreeGrafter"/>
</dbReference>
<keyword evidence="12" id="KW-0675">Receptor</keyword>
<feature type="signal peptide" evidence="16">
    <location>
        <begin position="1"/>
        <end position="18"/>
    </location>
</feature>
<evidence type="ECO:0000256" key="10">
    <source>
        <dbReference type="ARBA" id="ARBA00022989"/>
    </source>
</evidence>
<dbReference type="EMBL" id="CM004466">
    <property type="protein sequence ID" value="OCU02453.1"/>
    <property type="molecule type" value="Genomic_DNA"/>
</dbReference>
<reference evidence="19" key="1">
    <citation type="journal article" date="2016" name="Nature">
        <title>Genome evolution in the allotetraploid frog Xenopus laevis.</title>
        <authorList>
            <person name="Session A.M."/>
            <person name="Uno Y."/>
            <person name="Kwon T."/>
            <person name="Chapman J.A."/>
            <person name="Toyoda A."/>
            <person name="Takahashi S."/>
            <person name="Fukui A."/>
            <person name="Hikosaka A."/>
            <person name="Suzuki A."/>
            <person name="Kondo M."/>
            <person name="van Heeringen S.J."/>
            <person name="Quigley I."/>
            <person name="Heinz S."/>
            <person name="Ogino H."/>
            <person name="Ochi H."/>
            <person name="Hellsten U."/>
            <person name="Lyons J.B."/>
            <person name="Simakov O."/>
            <person name="Putnam N."/>
            <person name="Stites J."/>
            <person name="Kuroki Y."/>
            <person name="Tanaka T."/>
            <person name="Michiue T."/>
            <person name="Watanabe M."/>
            <person name="Bogdanovic O."/>
            <person name="Lister R."/>
            <person name="Georgiou G."/>
            <person name="Paranjpe S.S."/>
            <person name="van Kruijsbergen I."/>
            <person name="Shu S."/>
            <person name="Carlson J."/>
            <person name="Kinoshita T."/>
            <person name="Ohta Y."/>
            <person name="Mawaribuchi S."/>
            <person name="Jenkins J."/>
            <person name="Grimwood J."/>
            <person name="Schmutz J."/>
            <person name="Mitros T."/>
            <person name="Mozaffari S.V."/>
            <person name="Suzuki Y."/>
            <person name="Haramoto Y."/>
            <person name="Yamamoto T.S."/>
            <person name="Takagi C."/>
            <person name="Heald R."/>
            <person name="Miller K."/>
            <person name="Haudenschild C."/>
            <person name="Kitzman J."/>
            <person name="Nakayama T."/>
            <person name="Izutsu Y."/>
            <person name="Robert J."/>
            <person name="Fortriede J."/>
            <person name="Burns K."/>
            <person name="Lotay V."/>
            <person name="Karimi K."/>
            <person name="Yasuoka Y."/>
            <person name="Dichmann D.S."/>
            <person name="Flajnik M.F."/>
            <person name="Houston D.W."/>
            <person name="Shendure J."/>
            <person name="DuPasquier L."/>
            <person name="Vize P.D."/>
            <person name="Zorn A.M."/>
            <person name="Ito M."/>
            <person name="Marcotte E.M."/>
            <person name="Wallingford J.B."/>
            <person name="Ito Y."/>
            <person name="Asashima M."/>
            <person name="Ueno N."/>
            <person name="Matsuda Y."/>
            <person name="Veenstra G.J."/>
            <person name="Fujiyama A."/>
            <person name="Harland R.M."/>
            <person name="Taira M."/>
            <person name="Rokhsar D.S."/>
        </authorList>
    </citation>
    <scope>NUCLEOTIDE SEQUENCE [LARGE SCALE GENOMIC DNA]</scope>
    <source>
        <strain evidence="19">J</strain>
    </source>
</reference>
<evidence type="ECO:0000256" key="7">
    <source>
        <dbReference type="ARBA" id="ARBA00022729"/>
    </source>
</evidence>
<proteinExistence type="inferred from homology"/>
<dbReference type="PANTHER" id="PTHR24365">
    <property type="entry name" value="TOLL-LIKE RECEPTOR"/>
    <property type="match status" value="1"/>
</dbReference>
<dbReference type="GO" id="GO:0034142">
    <property type="term" value="P:toll-like receptor 4 signaling pathway"/>
    <property type="evidence" value="ECO:0007669"/>
    <property type="project" value="TreeGrafter"/>
</dbReference>
<organism evidence="18 19">
    <name type="scientific">Xenopus laevis</name>
    <name type="common">African clawed frog</name>
    <dbReference type="NCBI Taxonomy" id="8355"/>
    <lineage>
        <taxon>Eukaryota</taxon>
        <taxon>Metazoa</taxon>
        <taxon>Chordata</taxon>
        <taxon>Craniata</taxon>
        <taxon>Vertebrata</taxon>
        <taxon>Euteleostomi</taxon>
        <taxon>Amphibia</taxon>
        <taxon>Batrachia</taxon>
        <taxon>Anura</taxon>
        <taxon>Pipoidea</taxon>
        <taxon>Pipidae</taxon>
        <taxon>Xenopodinae</taxon>
        <taxon>Xenopus</taxon>
        <taxon>Xenopus</taxon>
    </lineage>
</organism>
<evidence type="ECO:0000256" key="14">
    <source>
        <dbReference type="ARBA" id="ARBA00023198"/>
    </source>
</evidence>
<dbReference type="GO" id="GO:0002755">
    <property type="term" value="P:MyD88-dependent toll-like receptor signaling pathway"/>
    <property type="evidence" value="ECO:0007669"/>
    <property type="project" value="TreeGrafter"/>
</dbReference>
<keyword evidence="3" id="KW-1003">Cell membrane</keyword>
<dbReference type="OMA" id="FLRWKYQ"/>
<keyword evidence="8" id="KW-0677">Repeat</keyword>
<keyword evidence="14" id="KW-0395">Inflammatory response</keyword>
<dbReference type="GO" id="GO:0032497">
    <property type="term" value="P:detection of lipopolysaccharide"/>
    <property type="evidence" value="ECO:0007669"/>
    <property type="project" value="TreeGrafter"/>
</dbReference>
<dbReference type="InterPro" id="IPR032675">
    <property type="entry name" value="LRR_dom_sf"/>
</dbReference>
<dbReference type="SMART" id="SM00082">
    <property type="entry name" value="LRRCT"/>
    <property type="match status" value="1"/>
</dbReference>
<dbReference type="SMART" id="SM00369">
    <property type="entry name" value="LRR_TYP"/>
    <property type="match status" value="8"/>
</dbReference>
<dbReference type="Pfam" id="PF13855">
    <property type="entry name" value="LRR_8"/>
    <property type="match status" value="2"/>
</dbReference>
<dbReference type="GO" id="GO:0006954">
    <property type="term" value="P:inflammatory response"/>
    <property type="evidence" value="ECO:0007669"/>
    <property type="project" value="UniProtKB-KW"/>
</dbReference>
<dbReference type="PANTHER" id="PTHR24365:SF521">
    <property type="entry name" value="TOLL-LIKE RECEPTOR 4"/>
    <property type="match status" value="1"/>
</dbReference>
<feature type="transmembrane region" description="Helical" evidence="15">
    <location>
        <begin position="677"/>
        <end position="698"/>
    </location>
</feature>
<dbReference type="GO" id="GO:0050829">
    <property type="term" value="P:defense response to Gram-negative bacterium"/>
    <property type="evidence" value="ECO:0007669"/>
    <property type="project" value="TreeGrafter"/>
</dbReference>
<name>A0A974I550_XENLA</name>
<gene>
    <name evidence="18" type="ORF">XELAEV_18008217mg</name>
</gene>
<feature type="domain" description="LRRCT" evidence="17">
    <location>
        <begin position="625"/>
        <end position="674"/>
    </location>
</feature>
<keyword evidence="10 15" id="KW-1133">Transmembrane helix</keyword>
<dbReference type="SUPFAM" id="SSF52058">
    <property type="entry name" value="L domain-like"/>
    <property type="match status" value="2"/>
</dbReference>
<evidence type="ECO:0000313" key="19">
    <source>
        <dbReference type="Proteomes" id="UP000694892"/>
    </source>
</evidence>
<evidence type="ECO:0000256" key="5">
    <source>
        <dbReference type="ARBA" id="ARBA00022614"/>
    </source>
</evidence>
<evidence type="ECO:0000256" key="6">
    <source>
        <dbReference type="ARBA" id="ARBA00022692"/>
    </source>
</evidence>
<keyword evidence="11 15" id="KW-0472">Membrane</keyword>
<dbReference type="GO" id="GO:0005886">
    <property type="term" value="C:plasma membrane"/>
    <property type="evidence" value="ECO:0007669"/>
    <property type="project" value="UniProtKB-SubCell"/>
</dbReference>
<dbReference type="InterPro" id="IPR001611">
    <property type="entry name" value="Leu-rich_rpt"/>
</dbReference>
<evidence type="ECO:0000256" key="1">
    <source>
        <dbReference type="ARBA" id="ARBA00004251"/>
    </source>
</evidence>
<dbReference type="GO" id="GO:0045087">
    <property type="term" value="P:innate immune response"/>
    <property type="evidence" value="ECO:0007669"/>
    <property type="project" value="UniProtKB-KW"/>
</dbReference>
<evidence type="ECO:0000256" key="2">
    <source>
        <dbReference type="ARBA" id="ARBA00009634"/>
    </source>
</evidence>
<dbReference type="InterPro" id="IPR003591">
    <property type="entry name" value="Leu-rich_rpt_typical-subtyp"/>
</dbReference>
<keyword evidence="9" id="KW-0391">Immunity</keyword>
<evidence type="ECO:0000256" key="8">
    <source>
        <dbReference type="ARBA" id="ARBA00022737"/>
    </source>
</evidence>
<keyword evidence="5" id="KW-0433">Leucine-rich repeat</keyword>
<evidence type="ECO:0000256" key="9">
    <source>
        <dbReference type="ARBA" id="ARBA00022859"/>
    </source>
</evidence>
<accession>A0A974I550</accession>
<evidence type="ECO:0000256" key="4">
    <source>
        <dbReference type="ARBA" id="ARBA00022588"/>
    </source>
</evidence>
<keyword evidence="7 16" id="KW-0732">Signal</keyword>
<dbReference type="InterPro" id="IPR000483">
    <property type="entry name" value="Cys-rich_flank_reg_C"/>
</dbReference>